<dbReference type="Proteomes" id="UP000184600">
    <property type="component" value="Unassembled WGS sequence"/>
</dbReference>
<dbReference type="STRING" id="1117707.VQ7734_03417"/>
<sequence length="172" mass="19823">MKLKYIILAFTIITTGNVFICQAQNYQPLDKLQGIYKYSFPNALINNTQYTSENHFMLMRTSPDTAYFETHLEWANGHQCDLSGIAKVKSPRVLTYTTSSIMEKICTFNINLEKDKFIFHDSNGACRLISCGSRGMLDDVEFKYNTQRKISPEIVKKSADFKRAISEYKRSN</sequence>
<organism evidence="1 2">
    <name type="scientific">Vibrio quintilis</name>
    <dbReference type="NCBI Taxonomy" id="1117707"/>
    <lineage>
        <taxon>Bacteria</taxon>
        <taxon>Pseudomonadati</taxon>
        <taxon>Pseudomonadota</taxon>
        <taxon>Gammaproteobacteria</taxon>
        <taxon>Vibrionales</taxon>
        <taxon>Vibrionaceae</taxon>
        <taxon>Vibrio</taxon>
    </lineage>
</organism>
<name>A0A1M7YY90_9VIBR</name>
<dbReference type="EMBL" id="FRFG01000043">
    <property type="protein sequence ID" value="SHO57647.1"/>
    <property type="molecule type" value="Genomic_DNA"/>
</dbReference>
<dbReference type="AlphaFoldDB" id="A0A1M7YY90"/>
<gene>
    <name evidence="1" type="ORF">VQ7734_03417</name>
</gene>
<evidence type="ECO:0000313" key="1">
    <source>
        <dbReference type="EMBL" id="SHO57647.1"/>
    </source>
</evidence>
<accession>A0A1M7YY90</accession>
<protein>
    <submittedName>
        <fullName evidence="1">Uncharacterized protein</fullName>
    </submittedName>
</protein>
<dbReference type="OrthoDB" id="5348860at2"/>
<reference evidence="2" key="1">
    <citation type="submission" date="2016-12" db="EMBL/GenBank/DDBJ databases">
        <authorList>
            <person name="Rodrigo-Torres L."/>
            <person name="Arahal R.D."/>
            <person name="Lucena T."/>
        </authorList>
    </citation>
    <scope>NUCLEOTIDE SEQUENCE [LARGE SCALE GENOMIC DNA]</scope>
</reference>
<evidence type="ECO:0000313" key="2">
    <source>
        <dbReference type="Proteomes" id="UP000184600"/>
    </source>
</evidence>
<keyword evidence="2" id="KW-1185">Reference proteome</keyword>
<dbReference type="RefSeq" id="WP_073584773.1">
    <property type="nucleotide sequence ID" value="NZ_AP024897.1"/>
</dbReference>
<proteinExistence type="predicted"/>